<comment type="caution">
    <text evidence="1">The sequence shown here is derived from an EMBL/GenBank/DDBJ whole genome shotgun (WGS) entry which is preliminary data.</text>
</comment>
<proteinExistence type="predicted"/>
<dbReference type="AlphaFoldDB" id="A0AAU9J0M0"/>
<gene>
    <name evidence="1" type="ORF">BSTOLATCC_MIC24060</name>
</gene>
<organism evidence="1 2">
    <name type="scientific">Blepharisma stoltei</name>
    <dbReference type="NCBI Taxonomy" id="1481888"/>
    <lineage>
        <taxon>Eukaryota</taxon>
        <taxon>Sar</taxon>
        <taxon>Alveolata</taxon>
        <taxon>Ciliophora</taxon>
        <taxon>Postciliodesmatophora</taxon>
        <taxon>Heterotrichea</taxon>
        <taxon>Heterotrichida</taxon>
        <taxon>Blepharismidae</taxon>
        <taxon>Blepharisma</taxon>
    </lineage>
</organism>
<dbReference type="Gene3D" id="2.120.10.80">
    <property type="entry name" value="Kelch-type beta propeller"/>
    <property type="match status" value="1"/>
</dbReference>
<dbReference type="Proteomes" id="UP001162131">
    <property type="component" value="Unassembled WGS sequence"/>
</dbReference>
<name>A0AAU9J0M0_9CILI</name>
<protein>
    <submittedName>
        <fullName evidence="1">Uncharacterized protein</fullName>
    </submittedName>
</protein>
<evidence type="ECO:0000313" key="2">
    <source>
        <dbReference type="Proteomes" id="UP001162131"/>
    </source>
</evidence>
<evidence type="ECO:0000313" key="1">
    <source>
        <dbReference type="EMBL" id="CAG9319509.1"/>
    </source>
</evidence>
<dbReference type="InterPro" id="IPR015915">
    <property type="entry name" value="Kelch-typ_b-propeller"/>
</dbReference>
<keyword evidence="2" id="KW-1185">Reference proteome</keyword>
<accession>A0AAU9J0M0</accession>
<sequence>MYMLKNYIYFNKNVYCFGGYGEKNVAFPISMRFDLDKNLWFNIAPMPKADAICHSAIFNENILISGHVNKNILLYSVDLDSFSIIPYDFSECKTKIIINADRLYLIEDRKGHIYESEVGNEYAWNKIANSIIEYTDQMYASYNKGEIYIIISSTMRAWMFLFIFNKGFSNIKKL</sequence>
<reference evidence="1" key="1">
    <citation type="submission" date="2021-09" db="EMBL/GenBank/DDBJ databases">
        <authorList>
            <consortium name="AG Swart"/>
            <person name="Singh M."/>
            <person name="Singh A."/>
            <person name="Seah K."/>
            <person name="Emmerich C."/>
        </authorList>
    </citation>
    <scope>NUCLEOTIDE SEQUENCE</scope>
    <source>
        <strain evidence="1">ATCC30299</strain>
    </source>
</reference>
<dbReference type="EMBL" id="CAJZBQ010000023">
    <property type="protein sequence ID" value="CAG9319509.1"/>
    <property type="molecule type" value="Genomic_DNA"/>
</dbReference>
<dbReference type="SUPFAM" id="SSF117281">
    <property type="entry name" value="Kelch motif"/>
    <property type="match status" value="1"/>
</dbReference>